<evidence type="ECO:0000256" key="1">
    <source>
        <dbReference type="ARBA" id="ARBA00022614"/>
    </source>
</evidence>
<dbReference type="InterPro" id="IPR013210">
    <property type="entry name" value="LRR_N_plant-typ"/>
</dbReference>
<name>A0A438CHV3_VITVI</name>
<evidence type="ECO:0000256" key="2">
    <source>
        <dbReference type="ARBA" id="ARBA00022737"/>
    </source>
</evidence>
<dbReference type="AlphaFoldDB" id="A0A438CHV3"/>
<feature type="domain" description="Leucine-rich repeat-containing N-terminal plant-type" evidence="3">
    <location>
        <begin position="34"/>
        <end position="73"/>
    </location>
</feature>
<protein>
    <recommendedName>
        <fullName evidence="3">Leucine-rich repeat-containing N-terminal plant-type domain-containing protein</fullName>
    </recommendedName>
</protein>
<keyword evidence="2" id="KW-0677">Repeat</keyword>
<keyword evidence="1" id="KW-0433">Leucine-rich repeat</keyword>
<comment type="caution">
    <text evidence="4">The sequence shown here is derived from an EMBL/GenBank/DDBJ whole genome shotgun (WGS) entry which is preliminary data.</text>
</comment>
<sequence>MEKKVFLLPFSSVILLLHYWVTCLTLAVSLTNLADEYALLALKAHITYDSQGILATNWSSTTSYCNWFGVSCNATMED</sequence>
<reference evidence="4 5" key="1">
    <citation type="journal article" date="2018" name="PLoS Genet.">
        <title>Population sequencing reveals clonal diversity and ancestral inbreeding in the grapevine cultivar Chardonnay.</title>
        <authorList>
            <person name="Roach M.J."/>
            <person name="Johnson D.L."/>
            <person name="Bohlmann J."/>
            <person name="van Vuuren H.J."/>
            <person name="Jones S.J."/>
            <person name="Pretorius I.S."/>
            <person name="Schmidt S.A."/>
            <person name="Borneman A.R."/>
        </authorList>
    </citation>
    <scope>NUCLEOTIDE SEQUENCE [LARGE SCALE GENOMIC DNA]</scope>
    <source>
        <strain evidence="5">cv. Chardonnay</strain>
        <tissue evidence="4">Leaf</tissue>
    </source>
</reference>
<proteinExistence type="predicted"/>
<dbReference type="EMBL" id="QGNW01002219">
    <property type="protein sequence ID" value="RVW22776.1"/>
    <property type="molecule type" value="Genomic_DNA"/>
</dbReference>
<evidence type="ECO:0000313" key="4">
    <source>
        <dbReference type="EMBL" id="RVW22776.1"/>
    </source>
</evidence>
<organism evidence="4 5">
    <name type="scientific">Vitis vinifera</name>
    <name type="common">Grape</name>
    <dbReference type="NCBI Taxonomy" id="29760"/>
    <lineage>
        <taxon>Eukaryota</taxon>
        <taxon>Viridiplantae</taxon>
        <taxon>Streptophyta</taxon>
        <taxon>Embryophyta</taxon>
        <taxon>Tracheophyta</taxon>
        <taxon>Spermatophyta</taxon>
        <taxon>Magnoliopsida</taxon>
        <taxon>eudicotyledons</taxon>
        <taxon>Gunneridae</taxon>
        <taxon>Pentapetalae</taxon>
        <taxon>rosids</taxon>
        <taxon>Vitales</taxon>
        <taxon>Vitaceae</taxon>
        <taxon>Viteae</taxon>
        <taxon>Vitis</taxon>
    </lineage>
</organism>
<dbReference type="Pfam" id="PF08263">
    <property type="entry name" value="LRRNT_2"/>
    <property type="match status" value="1"/>
</dbReference>
<gene>
    <name evidence="4" type="ORF">CK203_102717</name>
</gene>
<dbReference type="Proteomes" id="UP000288805">
    <property type="component" value="Unassembled WGS sequence"/>
</dbReference>
<accession>A0A438CHV3</accession>
<evidence type="ECO:0000259" key="3">
    <source>
        <dbReference type="Pfam" id="PF08263"/>
    </source>
</evidence>
<dbReference type="Gene3D" id="3.80.10.10">
    <property type="entry name" value="Ribonuclease Inhibitor"/>
    <property type="match status" value="1"/>
</dbReference>
<evidence type="ECO:0000313" key="5">
    <source>
        <dbReference type="Proteomes" id="UP000288805"/>
    </source>
</evidence>
<dbReference type="InterPro" id="IPR032675">
    <property type="entry name" value="LRR_dom_sf"/>
</dbReference>